<dbReference type="PANTHER" id="PTHR43560:SF1">
    <property type="entry name" value="ION-TRANSLOCATING OXIDOREDUCTASE COMPLEX SUBUNIT B"/>
    <property type="match status" value="1"/>
</dbReference>
<evidence type="ECO:0000259" key="11">
    <source>
        <dbReference type="PROSITE" id="PS51379"/>
    </source>
</evidence>
<dbReference type="Gene3D" id="3.30.70.20">
    <property type="match status" value="1"/>
</dbReference>
<dbReference type="PRINTS" id="PR00469">
    <property type="entry name" value="PNDRDTASEII"/>
</dbReference>
<feature type="region of interest" description="Hydrophobic" evidence="10">
    <location>
        <begin position="1"/>
        <end position="23"/>
    </location>
</feature>
<dbReference type="eggNOG" id="COG2878">
    <property type="taxonomic scope" value="Bacteria"/>
</dbReference>
<feature type="binding site" evidence="10">
    <location>
        <position position="144"/>
    </location>
    <ligand>
        <name>[4Fe-4S] cluster</name>
        <dbReference type="ChEBI" id="CHEBI:49883"/>
        <label>2</label>
    </ligand>
</feature>
<dbReference type="PROSITE" id="PS00198">
    <property type="entry name" value="4FE4S_FER_1"/>
    <property type="match status" value="1"/>
</dbReference>
<keyword evidence="10" id="KW-0997">Cell inner membrane</keyword>
<feature type="binding site" evidence="10">
    <location>
        <position position="148"/>
    </location>
    <ligand>
        <name>[4Fe-4S] cluster</name>
        <dbReference type="ChEBI" id="CHEBI:49883"/>
        <label>3</label>
    </ligand>
</feature>
<keyword evidence="5 10" id="KW-1278">Translocase</keyword>
<feature type="domain" description="4Fe-4S ferredoxin-type" evidence="11">
    <location>
        <begin position="159"/>
        <end position="188"/>
    </location>
</feature>
<dbReference type="GO" id="GO:0009055">
    <property type="term" value="F:electron transfer activity"/>
    <property type="evidence" value="ECO:0007669"/>
    <property type="project" value="InterPro"/>
</dbReference>
<dbReference type="PRINTS" id="PR00368">
    <property type="entry name" value="FADPNR"/>
</dbReference>
<dbReference type="GO" id="GO:0005886">
    <property type="term" value="C:plasma membrane"/>
    <property type="evidence" value="ECO:0007669"/>
    <property type="project" value="UniProtKB-SubCell"/>
</dbReference>
<dbReference type="GO" id="GO:0016491">
    <property type="term" value="F:oxidoreductase activity"/>
    <property type="evidence" value="ECO:0007669"/>
    <property type="project" value="InterPro"/>
</dbReference>
<dbReference type="GO" id="GO:0022900">
    <property type="term" value="P:electron transport chain"/>
    <property type="evidence" value="ECO:0007669"/>
    <property type="project" value="UniProtKB-UniRule"/>
</dbReference>
<feature type="binding site" evidence="10">
    <location>
        <position position="46"/>
    </location>
    <ligand>
        <name>[4Fe-4S] cluster</name>
        <dbReference type="ChEBI" id="CHEBI:49883"/>
        <label>1</label>
    </ligand>
</feature>
<feature type="domain" description="4Fe-4S ferredoxin-type" evidence="11">
    <location>
        <begin position="129"/>
        <end position="158"/>
    </location>
</feature>
<feature type="binding site" evidence="10">
    <location>
        <position position="168"/>
    </location>
    <ligand>
        <name>[4Fe-4S] cluster</name>
        <dbReference type="ChEBI" id="CHEBI:49883"/>
        <label>3</label>
    </ligand>
</feature>
<dbReference type="InterPro" id="IPR017900">
    <property type="entry name" value="4Fe4S_Fe_S_CS"/>
</dbReference>
<evidence type="ECO:0000256" key="8">
    <source>
        <dbReference type="ARBA" id="ARBA00023014"/>
    </source>
</evidence>
<dbReference type="HAMAP" id="MF_00463">
    <property type="entry name" value="RsxB_RnfB"/>
    <property type="match status" value="1"/>
</dbReference>
<dbReference type="GO" id="GO:0046872">
    <property type="term" value="F:metal ion binding"/>
    <property type="evidence" value="ECO:0007669"/>
    <property type="project" value="UniProtKB-KW"/>
</dbReference>
<dbReference type="InterPro" id="IPR007202">
    <property type="entry name" value="4Fe-4S_dom"/>
</dbReference>
<dbReference type="STRING" id="177437.HRM2_16900"/>
<comment type="cofactor">
    <cofactor evidence="10">
        <name>[4Fe-4S] cluster</name>
        <dbReference type="ChEBI" id="CHEBI:49883"/>
    </cofactor>
    <text evidence="10">Binds 3 [4Fe-4S] clusters.</text>
</comment>
<dbReference type="OrthoDB" id="9803192at2"/>
<dbReference type="InterPro" id="IPR017896">
    <property type="entry name" value="4Fe4S_Fe-S-bd"/>
</dbReference>
<comment type="caution">
    <text evidence="10">Lacks conserved residue(s) required for the propagation of feature annotation.</text>
</comment>
<sequence>MLEAVLLMGGLGVVIGGALALASKVFYVYVDPLVVAISDALPGANCGGCGFPGCSPNAQAIADGKSSPDSCVAAGPDVAEAIAALMGVSIEAKEPEIARPGCHYSIEDTDIKYLYEGLSDCRAAALMSGGMKVCNIGCLGLGTCVKACLFGALTMGKDSLPKVDPEKCTGCGACERACPKHIIRLTSVTRRIISEYTEDECVTPCQRACPTGIDIREYVRLIRHNDPGGAVQVIKERNPFPTVIGRICPALCEVACRRQYLDEPVAINHLKRYACDIEMNLGKRVQPYKAPATGKRVAVIGGGVEGLSAAFFTARLGHSPMVFESTALLGGLLRVAISDERLSQSVLDWDIEGVLEMGVKTRMSVKAGRDFTVPSLLREGFEAVFTATGGWDNRLVRGDVADVATVFPGGYLLIDLLRTDIKKGERIPCGRNVVIAGGGMMIPNAVKICKELGAENITVLSRKPPEKSSYDSITLEAIQSRGATVKYNTGITRLYGEEDRLTHIEYTELDSGKKHLLPTDTLFLSSGRFPELVFVRSETLDSEKEQSDSRSGTLRWEGVEIYKEPENCREQGLLSKGDVISGYSAAVAAINGGRKAAASIHSLLYGHLPEYPSNPITKQSILQGVNHLEGVQISPRNIMPAADLSNRGNGELFKGFSDEMAVKEAERCLRCGLICYERSKLEEVKEIVV</sequence>
<dbReference type="InterPro" id="IPR023753">
    <property type="entry name" value="FAD/NAD-binding_dom"/>
</dbReference>
<feature type="binding site" evidence="10">
    <location>
        <position position="178"/>
    </location>
    <ligand>
        <name>[4Fe-4S] cluster</name>
        <dbReference type="ChEBI" id="CHEBI:49883"/>
        <label>2</label>
    </ligand>
</feature>
<dbReference type="Pfam" id="PF00037">
    <property type="entry name" value="Fer4"/>
    <property type="match status" value="1"/>
</dbReference>
<evidence type="ECO:0000256" key="6">
    <source>
        <dbReference type="ARBA" id="ARBA00022982"/>
    </source>
</evidence>
<dbReference type="PANTHER" id="PTHR43560">
    <property type="entry name" value="ION-TRANSLOCATING OXIDOREDUCTASE COMPLEX SUBUNIT B"/>
    <property type="match status" value="1"/>
</dbReference>
<dbReference type="GO" id="GO:0051539">
    <property type="term" value="F:4 iron, 4 sulfur cluster binding"/>
    <property type="evidence" value="ECO:0007669"/>
    <property type="project" value="UniProtKB-UniRule"/>
</dbReference>
<keyword evidence="3 10" id="KW-0479">Metal-binding</keyword>
<dbReference type="AlphaFoldDB" id="C0QAZ8"/>
<dbReference type="Proteomes" id="UP000000442">
    <property type="component" value="Chromosome"/>
</dbReference>
<proteinExistence type="inferred from homology"/>
<keyword evidence="4 10" id="KW-0677">Repeat</keyword>
<dbReference type="InterPro" id="IPR028261">
    <property type="entry name" value="DPD_II"/>
</dbReference>
<dbReference type="PROSITE" id="PS51656">
    <property type="entry name" value="4FE4S"/>
    <property type="match status" value="1"/>
</dbReference>
<dbReference type="eggNOG" id="COG0493">
    <property type="taxonomic scope" value="Bacteria"/>
</dbReference>
<dbReference type="HOGENOM" id="CLU_000422_3_4_7"/>
<comment type="subcellular location">
    <subcellularLocation>
        <location evidence="10">Cell inner membrane</location>
    </subcellularLocation>
</comment>
<comment type="similarity">
    <text evidence="10">Belongs to the 4Fe4S bacterial-type ferredoxin family. RnfB subfamily.</text>
</comment>
<keyword evidence="2 10" id="KW-0004">4Fe-4S</keyword>
<keyword evidence="9 10" id="KW-0472">Membrane</keyword>
<evidence type="ECO:0000256" key="10">
    <source>
        <dbReference type="HAMAP-Rule" id="MF_00463"/>
    </source>
</evidence>
<dbReference type="SUPFAM" id="SSF51971">
    <property type="entry name" value="Nucleotide-binding domain"/>
    <property type="match status" value="1"/>
</dbReference>
<evidence type="ECO:0000313" key="14">
    <source>
        <dbReference type="Proteomes" id="UP000000442"/>
    </source>
</evidence>
<dbReference type="InterPro" id="IPR036188">
    <property type="entry name" value="FAD/NAD-bd_sf"/>
</dbReference>
<name>C0QAZ8_DESAH</name>
<dbReference type="InterPro" id="IPR009051">
    <property type="entry name" value="Helical_ferredxn"/>
</dbReference>
<accession>C0QAZ8</accession>
<feature type="binding site" evidence="10">
    <location>
        <position position="138"/>
    </location>
    <ligand>
        <name>[4Fe-4S] cluster</name>
        <dbReference type="ChEBI" id="CHEBI:49883"/>
        <label>2</label>
    </ligand>
</feature>
<dbReference type="EC" id="7.-.-.-" evidence="10"/>
<feature type="binding site" evidence="10">
    <location>
        <position position="134"/>
    </location>
    <ligand>
        <name>[4Fe-4S] cluster</name>
        <dbReference type="ChEBI" id="CHEBI:49883"/>
        <label>2</label>
    </ligand>
</feature>
<evidence type="ECO:0000256" key="5">
    <source>
        <dbReference type="ARBA" id="ARBA00022967"/>
    </source>
</evidence>
<evidence type="ECO:0000313" key="13">
    <source>
        <dbReference type="EMBL" id="ACN14797.1"/>
    </source>
</evidence>
<dbReference type="SUPFAM" id="SSF46548">
    <property type="entry name" value="alpha-helical ferredoxin"/>
    <property type="match status" value="1"/>
</dbReference>
<dbReference type="Gene3D" id="1.10.15.40">
    <property type="entry name" value="Electron transport complex subunit B, putative Fe-S cluster"/>
    <property type="match status" value="1"/>
</dbReference>
<evidence type="ECO:0000256" key="2">
    <source>
        <dbReference type="ARBA" id="ARBA00022485"/>
    </source>
</evidence>
<reference evidence="13 14" key="1">
    <citation type="journal article" date="2009" name="Environ. Microbiol.">
        <title>Genome sequence of Desulfobacterium autotrophicum HRM2, a marine sulfate reducer oxidizing organic carbon completely to carbon dioxide.</title>
        <authorList>
            <person name="Strittmatter A.W."/>
            <person name="Liesegang H."/>
            <person name="Rabus R."/>
            <person name="Decker I."/>
            <person name="Amann J."/>
            <person name="Andres S."/>
            <person name="Henne A."/>
            <person name="Fricke W.F."/>
            <person name="Martinez-Arias R."/>
            <person name="Bartels D."/>
            <person name="Goesmann A."/>
            <person name="Krause L."/>
            <person name="Puehler A."/>
            <person name="Klenk H.P."/>
            <person name="Richter M."/>
            <person name="Schuler M."/>
            <person name="Gloeckner F.O."/>
            <person name="Meyerdierks A."/>
            <person name="Gottschalk G."/>
            <person name="Amann R."/>
        </authorList>
    </citation>
    <scope>NUCLEOTIDE SEQUENCE [LARGE SCALE GENOMIC DNA]</scope>
    <source>
        <strain evidence="14">ATCC 43914 / DSM 3382 / HRM2</strain>
    </source>
</reference>
<keyword evidence="10" id="KW-1003">Cell membrane</keyword>
<feature type="binding site" evidence="10">
    <location>
        <position position="174"/>
    </location>
    <ligand>
        <name>[4Fe-4S] cluster</name>
        <dbReference type="ChEBI" id="CHEBI:49883"/>
        <label>3</label>
    </ligand>
</feature>
<feature type="domain" description="4Fe-4S" evidence="12">
    <location>
        <begin position="29"/>
        <end position="88"/>
    </location>
</feature>
<dbReference type="Pfam" id="PF04060">
    <property type="entry name" value="FeS"/>
    <property type="match status" value="1"/>
</dbReference>
<feature type="binding site" evidence="10">
    <location>
        <position position="54"/>
    </location>
    <ligand>
        <name>[4Fe-4S] cluster</name>
        <dbReference type="ChEBI" id="CHEBI:49883"/>
        <label>1</label>
    </ligand>
</feature>
<protein>
    <recommendedName>
        <fullName evidence="10">Ion-translocating oxidoreductase complex subunit B</fullName>
        <ecNumber evidence="10">7.-.-.-</ecNumber>
    </recommendedName>
    <alternativeName>
        <fullName evidence="10">Rnf electron transport complex subunit B</fullName>
    </alternativeName>
</protein>
<dbReference type="KEGG" id="dat:HRM2_16900"/>
<feature type="binding site" evidence="10">
    <location>
        <position position="71"/>
    </location>
    <ligand>
        <name>[4Fe-4S] cluster</name>
        <dbReference type="ChEBI" id="CHEBI:49883"/>
        <label>1</label>
    </ligand>
</feature>
<feature type="binding site" evidence="10">
    <location>
        <position position="171"/>
    </location>
    <ligand>
        <name>[4Fe-4S] cluster</name>
        <dbReference type="ChEBI" id="CHEBI:49883"/>
        <label>3</label>
    </ligand>
</feature>
<keyword evidence="6 10" id="KW-0249">Electron transport</keyword>
<evidence type="ECO:0000256" key="3">
    <source>
        <dbReference type="ARBA" id="ARBA00022723"/>
    </source>
</evidence>
<dbReference type="Gene3D" id="3.50.50.60">
    <property type="entry name" value="FAD/NAD(P)-binding domain"/>
    <property type="match status" value="2"/>
</dbReference>
<dbReference type="InterPro" id="IPR050395">
    <property type="entry name" value="4Fe4S_Ferredoxin_RnfB"/>
</dbReference>
<dbReference type="PROSITE" id="PS51379">
    <property type="entry name" value="4FE4S_FER_2"/>
    <property type="match status" value="2"/>
</dbReference>
<evidence type="ECO:0000256" key="7">
    <source>
        <dbReference type="ARBA" id="ARBA00023004"/>
    </source>
</evidence>
<keyword evidence="1 10" id="KW-0813">Transport</keyword>
<evidence type="ECO:0000256" key="9">
    <source>
        <dbReference type="ARBA" id="ARBA00023136"/>
    </source>
</evidence>
<evidence type="ECO:0000256" key="4">
    <source>
        <dbReference type="ARBA" id="ARBA00022737"/>
    </source>
</evidence>
<keyword evidence="8 10" id="KW-0411">Iron-sulfur</keyword>
<comment type="subunit">
    <text evidence="10">The complex is composed of six subunits: RnfA, RnfB, RnfC, RnfD, RnfE and RnfG.</text>
</comment>
<dbReference type="SUPFAM" id="SSF54862">
    <property type="entry name" value="4Fe-4S ferredoxins"/>
    <property type="match status" value="1"/>
</dbReference>
<organism evidence="13 14">
    <name type="scientific">Desulforapulum autotrophicum (strain ATCC 43914 / DSM 3382 / VKM B-1955 / HRM2)</name>
    <name type="common">Desulfobacterium autotrophicum</name>
    <dbReference type="NCBI Taxonomy" id="177437"/>
    <lineage>
        <taxon>Bacteria</taxon>
        <taxon>Pseudomonadati</taxon>
        <taxon>Thermodesulfobacteriota</taxon>
        <taxon>Desulfobacteria</taxon>
        <taxon>Desulfobacterales</taxon>
        <taxon>Desulfobacteraceae</taxon>
        <taxon>Desulforapulum</taxon>
    </lineage>
</organism>
<dbReference type="Gene3D" id="1.10.1060.10">
    <property type="entry name" value="Alpha-helical ferredoxin"/>
    <property type="match status" value="1"/>
</dbReference>
<keyword evidence="7 10" id="KW-0408">Iron</keyword>
<comment type="function">
    <text evidence="10">Part of a membrane-bound complex that couples electron transfer with translocation of ions across the membrane.</text>
</comment>
<dbReference type="NCBIfam" id="TIGR01944">
    <property type="entry name" value="rnfB"/>
    <property type="match status" value="1"/>
</dbReference>
<feature type="binding site" evidence="10">
    <location>
        <position position="49"/>
    </location>
    <ligand>
        <name>[4Fe-4S] cluster</name>
        <dbReference type="ChEBI" id="CHEBI:49883"/>
        <label>1</label>
    </ligand>
</feature>
<dbReference type="InterPro" id="IPR010207">
    <property type="entry name" value="Elect_transpt_cplx_RnfB/RsxB"/>
</dbReference>
<dbReference type="Pfam" id="PF07992">
    <property type="entry name" value="Pyr_redox_2"/>
    <property type="match status" value="1"/>
</dbReference>
<dbReference type="EMBL" id="CP001087">
    <property type="protein sequence ID" value="ACN14797.1"/>
    <property type="molecule type" value="Genomic_DNA"/>
</dbReference>
<dbReference type="Pfam" id="PF14691">
    <property type="entry name" value="Fer4_20"/>
    <property type="match status" value="1"/>
</dbReference>
<gene>
    <name evidence="10" type="primary">rnfB</name>
    <name evidence="13" type="ordered locus">HRM2_16900</name>
</gene>
<dbReference type="RefSeq" id="WP_015903584.1">
    <property type="nucleotide sequence ID" value="NC_012108.1"/>
</dbReference>
<evidence type="ECO:0000256" key="1">
    <source>
        <dbReference type="ARBA" id="ARBA00022448"/>
    </source>
</evidence>
<evidence type="ECO:0000259" key="12">
    <source>
        <dbReference type="PROSITE" id="PS51656"/>
    </source>
</evidence>
<keyword evidence="14" id="KW-1185">Reference proteome</keyword>